<dbReference type="EMBL" id="JBEPMJ010000012">
    <property type="protein sequence ID" value="MET3750614.1"/>
    <property type="molecule type" value="Genomic_DNA"/>
</dbReference>
<feature type="transmembrane region" description="Helical" evidence="8">
    <location>
        <begin position="43"/>
        <end position="64"/>
    </location>
</feature>
<evidence type="ECO:0000313" key="10">
    <source>
        <dbReference type="Proteomes" id="UP001549106"/>
    </source>
</evidence>
<dbReference type="InterPro" id="IPR001901">
    <property type="entry name" value="Translocase_SecE/Sec61-g"/>
</dbReference>
<evidence type="ECO:0000256" key="1">
    <source>
        <dbReference type="ARBA" id="ARBA00004370"/>
    </source>
</evidence>
<keyword evidence="2" id="KW-0813">Transport</keyword>
<reference evidence="9 10" key="1">
    <citation type="submission" date="2024-06" db="EMBL/GenBank/DDBJ databases">
        <title>Genomic Encyclopedia of Type Strains, Phase IV (KMG-IV): sequencing the most valuable type-strain genomes for metagenomic binning, comparative biology and taxonomic classification.</title>
        <authorList>
            <person name="Goeker M."/>
        </authorList>
    </citation>
    <scope>NUCLEOTIDE SEQUENCE [LARGE SCALE GENOMIC DNA]</scope>
    <source>
        <strain evidence="9 10">DSM 29492</strain>
    </source>
</reference>
<accession>A0ABV2M2I7</accession>
<gene>
    <name evidence="9" type="ORF">ABID24_001866</name>
</gene>
<organism evidence="9 10">
    <name type="scientific">Blautia caecimuris</name>
    <dbReference type="NCBI Taxonomy" id="1796615"/>
    <lineage>
        <taxon>Bacteria</taxon>
        <taxon>Bacillati</taxon>
        <taxon>Bacillota</taxon>
        <taxon>Clostridia</taxon>
        <taxon>Lachnospirales</taxon>
        <taxon>Lachnospiraceae</taxon>
        <taxon>Blautia</taxon>
    </lineage>
</organism>
<proteinExistence type="predicted"/>
<dbReference type="Gene3D" id="1.20.5.1030">
    <property type="entry name" value="Preprotein translocase secy subunit"/>
    <property type="match status" value="1"/>
</dbReference>
<protein>
    <submittedName>
        <fullName evidence="9">Preprotein translocase subunit SecE</fullName>
    </submittedName>
</protein>
<dbReference type="InterPro" id="IPR038379">
    <property type="entry name" value="SecE_sf"/>
</dbReference>
<name>A0ABV2M2I7_9FIRM</name>
<evidence type="ECO:0000256" key="4">
    <source>
        <dbReference type="ARBA" id="ARBA00022927"/>
    </source>
</evidence>
<evidence type="ECO:0000256" key="3">
    <source>
        <dbReference type="ARBA" id="ARBA00022692"/>
    </source>
</evidence>
<evidence type="ECO:0000313" key="9">
    <source>
        <dbReference type="EMBL" id="MET3750614.1"/>
    </source>
</evidence>
<evidence type="ECO:0000256" key="2">
    <source>
        <dbReference type="ARBA" id="ARBA00022448"/>
    </source>
</evidence>
<evidence type="ECO:0000256" key="5">
    <source>
        <dbReference type="ARBA" id="ARBA00022989"/>
    </source>
</evidence>
<dbReference type="Proteomes" id="UP001549106">
    <property type="component" value="Unassembled WGS sequence"/>
</dbReference>
<keyword evidence="7 8" id="KW-0472">Membrane</keyword>
<keyword evidence="3 8" id="KW-0812">Transmembrane</keyword>
<comment type="subcellular location">
    <subcellularLocation>
        <location evidence="1">Membrane</location>
    </subcellularLocation>
</comment>
<dbReference type="InterPro" id="IPR005807">
    <property type="entry name" value="SecE_bac"/>
</dbReference>
<keyword evidence="4" id="KW-0653">Protein transport</keyword>
<keyword evidence="6" id="KW-0811">Translocation</keyword>
<dbReference type="Pfam" id="PF00584">
    <property type="entry name" value="SecE"/>
    <property type="match status" value="1"/>
</dbReference>
<evidence type="ECO:0000256" key="8">
    <source>
        <dbReference type="SAM" id="Phobius"/>
    </source>
</evidence>
<keyword evidence="10" id="KW-1185">Reference proteome</keyword>
<keyword evidence="5 8" id="KW-1133">Transmembrane helix</keyword>
<evidence type="ECO:0000256" key="7">
    <source>
        <dbReference type="ARBA" id="ARBA00023136"/>
    </source>
</evidence>
<comment type="caution">
    <text evidence="9">The sequence shown here is derived from an EMBL/GenBank/DDBJ whole genome shotgun (WGS) entry which is preliminary data.</text>
</comment>
<dbReference type="NCBIfam" id="TIGR00964">
    <property type="entry name" value="secE_bact"/>
    <property type="match status" value="1"/>
</dbReference>
<evidence type="ECO:0000256" key="6">
    <source>
        <dbReference type="ARBA" id="ARBA00023010"/>
    </source>
</evidence>
<dbReference type="RefSeq" id="WP_138270458.1">
    <property type="nucleotide sequence ID" value="NZ_BAABXP010000001.1"/>
</dbReference>
<sequence length="72" mass="8052">MQEKDKSTGKAKKTQKKSWFQGLKSEFNKIVWTDKATLAKQTVVVSVVTIILAVMISIMDSAILEGINLIIR</sequence>